<evidence type="ECO:0000256" key="1">
    <source>
        <dbReference type="SAM" id="MobiDB-lite"/>
    </source>
</evidence>
<proteinExistence type="predicted"/>
<dbReference type="AlphaFoldDB" id="A0A6A4T4R8"/>
<comment type="caution">
    <text evidence="2">The sequence shown here is derived from an EMBL/GenBank/DDBJ whole genome shotgun (WGS) entry which is preliminary data.</text>
</comment>
<sequence>MSELSKSDSCFERRHKNVTIIIIQLQDSARHRQNPQQGRWKSGAEAAPNGERLQLQCQKTQNSNSVTNLKKRRRSSGRRPVDVMDPNRFEFSQTRGRWCCCFLEIAADAVGKCMNMNKSRSASEFFLSHQKGGKCKKSEKVRPHNGERIKERVSALRRTDSEVSLANQQPISSRSPFVNPSQESLVVPSSLDGDADPPPPAPRPSCPRRTKQIIETFNGRYEEYSAPPGHMAKPEMTTQVLASRNTDFDSIHNLIDSQRAFQK</sequence>
<dbReference type="EMBL" id="VEVO01000007">
    <property type="protein sequence ID" value="KAF0040115.1"/>
    <property type="molecule type" value="Genomic_DNA"/>
</dbReference>
<feature type="compositionally biased region" description="Pro residues" evidence="1">
    <location>
        <begin position="196"/>
        <end position="205"/>
    </location>
</feature>
<feature type="compositionally biased region" description="Polar residues" evidence="1">
    <location>
        <begin position="162"/>
        <end position="184"/>
    </location>
</feature>
<accession>A0A6A4T4R8</accession>
<name>A0A6A4T4R8_SCOMX</name>
<reference evidence="2 3" key="1">
    <citation type="submission" date="2019-06" db="EMBL/GenBank/DDBJ databases">
        <title>Draft genomes of female and male turbot (Scophthalmus maximus).</title>
        <authorList>
            <person name="Xu H."/>
            <person name="Xu X.-W."/>
            <person name="Shao C."/>
            <person name="Chen S."/>
        </authorList>
    </citation>
    <scope>NUCLEOTIDE SEQUENCE [LARGE SCALE GENOMIC DNA]</scope>
    <source>
        <strain evidence="2">Ysfricsl-2016a</strain>
        <tissue evidence="2">Blood</tissue>
    </source>
</reference>
<organism evidence="2 3">
    <name type="scientific">Scophthalmus maximus</name>
    <name type="common">Turbot</name>
    <name type="synonym">Psetta maxima</name>
    <dbReference type="NCBI Taxonomy" id="52904"/>
    <lineage>
        <taxon>Eukaryota</taxon>
        <taxon>Metazoa</taxon>
        <taxon>Chordata</taxon>
        <taxon>Craniata</taxon>
        <taxon>Vertebrata</taxon>
        <taxon>Euteleostomi</taxon>
        <taxon>Actinopterygii</taxon>
        <taxon>Neopterygii</taxon>
        <taxon>Teleostei</taxon>
        <taxon>Neoteleostei</taxon>
        <taxon>Acanthomorphata</taxon>
        <taxon>Carangaria</taxon>
        <taxon>Pleuronectiformes</taxon>
        <taxon>Pleuronectoidei</taxon>
        <taxon>Scophthalmidae</taxon>
        <taxon>Scophthalmus</taxon>
    </lineage>
</organism>
<feature type="region of interest" description="Disordered" evidence="1">
    <location>
        <begin position="60"/>
        <end position="81"/>
    </location>
</feature>
<dbReference type="Proteomes" id="UP000438429">
    <property type="component" value="Unassembled WGS sequence"/>
</dbReference>
<evidence type="ECO:0000313" key="2">
    <source>
        <dbReference type="EMBL" id="KAF0040115.1"/>
    </source>
</evidence>
<evidence type="ECO:0000313" key="3">
    <source>
        <dbReference type="Proteomes" id="UP000438429"/>
    </source>
</evidence>
<feature type="region of interest" description="Disordered" evidence="1">
    <location>
        <begin position="158"/>
        <end position="210"/>
    </location>
</feature>
<gene>
    <name evidence="2" type="ORF">F2P81_008350</name>
</gene>
<protein>
    <submittedName>
        <fullName evidence="2">Uncharacterized protein</fullName>
    </submittedName>
</protein>